<evidence type="ECO:0008006" key="3">
    <source>
        <dbReference type="Google" id="ProtNLM"/>
    </source>
</evidence>
<protein>
    <recommendedName>
        <fullName evidence="3">Lipoprotein</fullName>
    </recommendedName>
</protein>
<gene>
    <name evidence="1" type="ORF">H9L15_10070</name>
</gene>
<dbReference type="Proteomes" id="UP000516134">
    <property type="component" value="Chromosome"/>
</dbReference>
<accession>A0ABX6SYQ3</accession>
<proteinExistence type="predicted"/>
<keyword evidence="2" id="KW-1185">Reference proteome</keyword>
<dbReference type="EMBL" id="CP060780">
    <property type="protein sequence ID" value="QNP42560.1"/>
    <property type="molecule type" value="Genomic_DNA"/>
</dbReference>
<evidence type="ECO:0000313" key="1">
    <source>
        <dbReference type="EMBL" id="QNP42560.1"/>
    </source>
</evidence>
<evidence type="ECO:0000313" key="2">
    <source>
        <dbReference type="Proteomes" id="UP000516134"/>
    </source>
</evidence>
<name>A0ABX6SYQ3_9SPHN</name>
<organism evidence="1 2">
    <name type="scientific">Sphingomonas daechungensis</name>
    <dbReference type="NCBI Taxonomy" id="1176646"/>
    <lineage>
        <taxon>Bacteria</taxon>
        <taxon>Pseudomonadati</taxon>
        <taxon>Pseudomonadota</taxon>
        <taxon>Alphaproteobacteria</taxon>
        <taxon>Sphingomonadales</taxon>
        <taxon>Sphingomonadaceae</taxon>
        <taxon>Sphingomonas</taxon>
    </lineage>
</organism>
<sequence length="208" mass="23270">MGKAGVALAALAMPLAGCNAVGESTDLGVYQLVRAKPTSVGDGSLEVTPPRPWNRQRRFLFFFDTIRWVEDWTLNGPYLDGITFVSGMPGGEYIVQQRKSDERQVPKFRANMTAPEITAMLETAYRVRGGAVEFRTLSLQPRQFLGHPGFQFDFEHLDGDELWRKGRAVGAVINGRLYLMMFDATRSHYYANALPDFEVMANNAAIRS</sequence>
<reference evidence="1 2" key="1">
    <citation type="submission" date="2020-08" db="EMBL/GenBank/DDBJ databases">
        <title>Genome sequence of Sphingomonas daechungensis KACC 18115T.</title>
        <authorList>
            <person name="Hyun D.-W."/>
            <person name="Bae J.-W."/>
        </authorList>
    </citation>
    <scope>NUCLEOTIDE SEQUENCE [LARGE SCALE GENOMIC DNA]</scope>
    <source>
        <strain evidence="1 2">KACC 18115</strain>
    </source>
</reference>
<dbReference type="RefSeq" id="WP_187713992.1">
    <property type="nucleotide sequence ID" value="NZ_CP060780.1"/>
</dbReference>